<name>A0ABV0NPH4_9TELE</name>
<keyword evidence="2" id="KW-1185">Reference proteome</keyword>
<dbReference type="Proteomes" id="UP001476798">
    <property type="component" value="Unassembled WGS sequence"/>
</dbReference>
<sequence>MKTFGWQHMLLQNLYLPFSINGAFTDVQVTHAMGTNTPLYHHICCLLNFALKMILILNVFSSFSPLATAFGLSFKCRDFYRFPDSLMILWTIADKIPKFFANVG</sequence>
<comment type="caution">
    <text evidence="1">The sequence shown here is derived from an EMBL/GenBank/DDBJ whole genome shotgun (WGS) entry which is preliminary data.</text>
</comment>
<evidence type="ECO:0000313" key="1">
    <source>
        <dbReference type="EMBL" id="MEQ2173318.1"/>
    </source>
</evidence>
<evidence type="ECO:0000313" key="2">
    <source>
        <dbReference type="Proteomes" id="UP001476798"/>
    </source>
</evidence>
<protein>
    <submittedName>
        <fullName evidence="1">Uncharacterized protein</fullName>
    </submittedName>
</protein>
<organism evidence="1 2">
    <name type="scientific">Goodea atripinnis</name>
    <dbReference type="NCBI Taxonomy" id="208336"/>
    <lineage>
        <taxon>Eukaryota</taxon>
        <taxon>Metazoa</taxon>
        <taxon>Chordata</taxon>
        <taxon>Craniata</taxon>
        <taxon>Vertebrata</taxon>
        <taxon>Euteleostomi</taxon>
        <taxon>Actinopterygii</taxon>
        <taxon>Neopterygii</taxon>
        <taxon>Teleostei</taxon>
        <taxon>Neoteleostei</taxon>
        <taxon>Acanthomorphata</taxon>
        <taxon>Ovalentaria</taxon>
        <taxon>Atherinomorphae</taxon>
        <taxon>Cyprinodontiformes</taxon>
        <taxon>Goodeidae</taxon>
        <taxon>Goodea</taxon>
    </lineage>
</organism>
<gene>
    <name evidence="1" type="ORF">GOODEAATRI_030946</name>
</gene>
<proteinExistence type="predicted"/>
<dbReference type="EMBL" id="JAHRIO010045046">
    <property type="protein sequence ID" value="MEQ2173318.1"/>
    <property type="molecule type" value="Genomic_DNA"/>
</dbReference>
<accession>A0ABV0NPH4</accession>
<reference evidence="1 2" key="1">
    <citation type="submission" date="2021-06" db="EMBL/GenBank/DDBJ databases">
        <authorList>
            <person name="Palmer J.M."/>
        </authorList>
    </citation>
    <scope>NUCLEOTIDE SEQUENCE [LARGE SCALE GENOMIC DNA]</scope>
    <source>
        <strain evidence="1 2">GA_2019</strain>
        <tissue evidence="1">Muscle</tissue>
    </source>
</reference>